<evidence type="ECO:0000313" key="2">
    <source>
        <dbReference type="Proteomes" id="UP000018438"/>
    </source>
</evidence>
<accession>N8WRH2</accession>
<dbReference type="RefSeq" id="WP_004811428.1">
    <property type="nucleotide sequence ID" value="NZ_KB849446.1"/>
</dbReference>
<evidence type="ECO:0000313" key="1">
    <source>
        <dbReference type="EMBL" id="ENV14697.1"/>
    </source>
</evidence>
<protein>
    <submittedName>
        <fullName evidence="1">Uncharacterized protein</fullName>
    </submittedName>
</protein>
<gene>
    <name evidence="1" type="ORF">F965_00043</name>
</gene>
<dbReference type="AlphaFoldDB" id="N8WRH2"/>
<dbReference type="Proteomes" id="UP000018438">
    <property type="component" value="Unassembled WGS sequence"/>
</dbReference>
<keyword evidence="2" id="KW-1185">Reference proteome</keyword>
<reference evidence="1 2" key="1">
    <citation type="submission" date="2013-02" db="EMBL/GenBank/DDBJ databases">
        <title>The Genome Sequence of Acinetobacter schindleri NIPH 900.</title>
        <authorList>
            <consortium name="The Broad Institute Genome Sequencing Platform"/>
            <consortium name="The Broad Institute Genome Sequencing Center for Infectious Disease"/>
            <person name="Cerqueira G."/>
            <person name="Feldgarden M."/>
            <person name="Courvalin P."/>
            <person name="Perichon B."/>
            <person name="Grillot-Courvalin C."/>
            <person name="Clermont D."/>
            <person name="Rocha E."/>
            <person name="Yoon E.-J."/>
            <person name="Nemec A."/>
            <person name="Walker B."/>
            <person name="Young S.K."/>
            <person name="Zeng Q."/>
            <person name="Gargeya S."/>
            <person name="Fitzgerald M."/>
            <person name="Haas B."/>
            <person name="Abouelleil A."/>
            <person name="Alvarado L."/>
            <person name="Arachchi H.M."/>
            <person name="Berlin A.M."/>
            <person name="Chapman S.B."/>
            <person name="Dewar J."/>
            <person name="Goldberg J."/>
            <person name="Griggs A."/>
            <person name="Gujja S."/>
            <person name="Hansen M."/>
            <person name="Howarth C."/>
            <person name="Imamovic A."/>
            <person name="Larimer J."/>
            <person name="McCowan C."/>
            <person name="Murphy C."/>
            <person name="Neiman D."/>
            <person name="Pearson M."/>
            <person name="Priest M."/>
            <person name="Roberts A."/>
            <person name="Saif S."/>
            <person name="Shea T."/>
            <person name="Sisk P."/>
            <person name="Sykes S."/>
            <person name="Wortman J."/>
            <person name="Nusbaum C."/>
            <person name="Birren B."/>
        </authorList>
    </citation>
    <scope>NUCLEOTIDE SEQUENCE [LARGE SCALE GENOMIC DNA]</scope>
    <source>
        <strain evidence="1 2">NIPH 900</strain>
    </source>
</reference>
<organism evidence="1 2">
    <name type="scientific">Acinetobacter schindleri NIPH 900</name>
    <dbReference type="NCBI Taxonomy" id="1217675"/>
    <lineage>
        <taxon>Bacteria</taxon>
        <taxon>Pseudomonadati</taxon>
        <taxon>Pseudomonadota</taxon>
        <taxon>Gammaproteobacteria</taxon>
        <taxon>Moraxellales</taxon>
        <taxon>Moraxellaceae</taxon>
        <taxon>Acinetobacter</taxon>
    </lineage>
</organism>
<dbReference type="EMBL" id="APPI01000003">
    <property type="protein sequence ID" value="ENV14697.1"/>
    <property type="molecule type" value="Genomic_DNA"/>
</dbReference>
<name>N8WRH2_9GAMM</name>
<dbReference type="HOGENOM" id="CLU_1881291_0_0_6"/>
<comment type="caution">
    <text evidence="1">The sequence shown here is derived from an EMBL/GenBank/DDBJ whole genome shotgun (WGS) entry which is preliminary data.</text>
</comment>
<proteinExistence type="predicted"/>
<sequence length="135" mass="15618">MFENIKFPKVERKVVVRNRKKSRKYYAKIKKFAKRPYHYVVATGETKCLDCGWQAAMPRLGCGVCQLEKMVKGVIYGAVISQGDICTSRKKPLKPLMGTTEFISYQDLLKRIREGDRIYCISQKRELSVKDFIDG</sequence>